<dbReference type="AlphaFoldDB" id="A0A3D9XGU0"/>
<comment type="caution">
    <text evidence="2">The sequence shown here is derived from an EMBL/GenBank/DDBJ whole genome shotgun (WGS) entry which is preliminary data.</text>
</comment>
<gene>
    <name evidence="2" type="ORF">BDD41_2364</name>
</gene>
<protein>
    <recommendedName>
        <fullName evidence="1">DUF6950 domain-containing protein</fullName>
    </recommendedName>
</protein>
<evidence type="ECO:0000313" key="3">
    <source>
        <dbReference type="Proteomes" id="UP000256941"/>
    </source>
</evidence>
<dbReference type="RefSeq" id="WP_116221892.1">
    <property type="nucleotide sequence ID" value="NZ_CP038197.1"/>
</dbReference>
<dbReference type="Pfam" id="PF22262">
    <property type="entry name" value="DUF6950"/>
    <property type="match status" value="1"/>
</dbReference>
<reference evidence="2 3" key="1">
    <citation type="submission" date="2018-08" db="EMBL/GenBank/DDBJ databases">
        <title>Genomic Encyclopedia of Archaeal and Bacterial Type Strains, Phase II (KMG-II): from individual species to whole genera.</title>
        <authorList>
            <person name="Goeker M."/>
        </authorList>
    </citation>
    <scope>NUCLEOTIDE SEQUENCE [LARGE SCALE GENOMIC DNA]</scope>
    <source>
        <strain evidence="2 3">DSM 17099</strain>
    </source>
</reference>
<proteinExistence type="predicted"/>
<name>A0A3D9XGU0_PARVE</name>
<sequence length="139" mass="15256">MSPLYAKLNRWQRVTYQWGENDCVTLCADWILRMRGVDPAADVRLTYESAAECQRVTRFFTDPVGAVGPCLDRAGLARTGKPRPGDVGVILLLTERGVARPHMALCLGRTWALKDQSGAVNAVVPLKIAAAWEVGYEAP</sequence>
<evidence type="ECO:0000313" key="2">
    <source>
        <dbReference type="EMBL" id="REF69654.1"/>
    </source>
</evidence>
<accession>A0A3D9XGU0</accession>
<feature type="domain" description="DUF6950" evidence="1">
    <location>
        <begin position="5"/>
        <end position="134"/>
    </location>
</feature>
<dbReference type="InterPro" id="IPR053802">
    <property type="entry name" value="DUF6950"/>
</dbReference>
<dbReference type="Proteomes" id="UP000256941">
    <property type="component" value="Unassembled WGS sequence"/>
</dbReference>
<evidence type="ECO:0000259" key="1">
    <source>
        <dbReference type="Pfam" id="PF22262"/>
    </source>
</evidence>
<organism evidence="2 3">
    <name type="scientific">Paracoccus versutus</name>
    <name type="common">Thiobacillus versutus</name>
    <dbReference type="NCBI Taxonomy" id="34007"/>
    <lineage>
        <taxon>Bacteria</taxon>
        <taxon>Pseudomonadati</taxon>
        <taxon>Pseudomonadota</taxon>
        <taxon>Alphaproteobacteria</taxon>
        <taxon>Rhodobacterales</taxon>
        <taxon>Paracoccaceae</taxon>
        <taxon>Paracoccus</taxon>
    </lineage>
</organism>
<dbReference type="EMBL" id="QTUJ01000002">
    <property type="protein sequence ID" value="REF69654.1"/>
    <property type="molecule type" value="Genomic_DNA"/>
</dbReference>